<dbReference type="Proteomes" id="UP001143545">
    <property type="component" value="Unassembled WGS sequence"/>
</dbReference>
<comment type="caution">
    <text evidence="2">The sequence shown here is derived from an EMBL/GenBank/DDBJ whole genome shotgun (WGS) entry which is preliminary data.</text>
</comment>
<sequence length="221" mass="25711">MKLPHDSGPIYKETLMTRFPVEPFNTLSNLLFLAILIYFGIKVYRNPKKHMFITCTLPVIFIGYVGGTIYHATRSAEIWLYMDWVPIMLSCLAATIYFIFKSTSSVWQRILWIGLTLVINIGERLLPIPKKYVISIGYILTAIGVLLPIFVYLYKTHWVQTKWIIFSILSFALAISFRILDKHLDFLTMGTHWLWHTFGAIAVFFLITYIYKDDITKPAKN</sequence>
<feature type="transmembrane region" description="Helical" evidence="1">
    <location>
        <begin position="132"/>
        <end position="154"/>
    </location>
</feature>
<keyword evidence="1" id="KW-0472">Membrane</keyword>
<feature type="transmembrane region" description="Helical" evidence="1">
    <location>
        <begin position="51"/>
        <end position="72"/>
    </location>
</feature>
<dbReference type="RefSeq" id="WP_281754975.1">
    <property type="nucleotide sequence ID" value="NZ_BRVP01000015.1"/>
</dbReference>
<keyword evidence="3" id="KW-1185">Reference proteome</keyword>
<dbReference type="EMBL" id="BRVP01000015">
    <property type="protein sequence ID" value="GLB53218.1"/>
    <property type="molecule type" value="Genomic_DNA"/>
</dbReference>
<protein>
    <recommendedName>
        <fullName evidence="4">Hemolysin III</fullName>
    </recommendedName>
</protein>
<name>A0A9W6B8Y1_9FLAO</name>
<evidence type="ECO:0000256" key="1">
    <source>
        <dbReference type="SAM" id="Phobius"/>
    </source>
</evidence>
<evidence type="ECO:0000313" key="3">
    <source>
        <dbReference type="Proteomes" id="UP001143545"/>
    </source>
</evidence>
<feature type="transmembrane region" description="Helical" evidence="1">
    <location>
        <begin position="78"/>
        <end position="99"/>
    </location>
</feature>
<keyword evidence="1" id="KW-0812">Transmembrane</keyword>
<evidence type="ECO:0008006" key="4">
    <source>
        <dbReference type="Google" id="ProtNLM"/>
    </source>
</evidence>
<gene>
    <name evidence="2" type="ORF">NBRC110019_22580</name>
</gene>
<accession>A0A9W6B8Y1</accession>
<proteinExistence type="predicted"/>
<keyword evidence="1" id="KW-1133">Transmembrane helix</keyword>
<reference evidence="2" key="1">
    <citation type="submission" date="2022-07" db="EMBL/GenBank/DDBJ databases">
        <title>Taxonomy of Novel Oxalotrophic and Methylotrophic Bacteria.</title>
        <authorList>
            <person name="Sahin N."/>
            <person name="Tani A."/>
        </authorList>
    </citation>
    <scope>NUCLEOTIDE SEQUENCE</scope>
    <source>
        <strain evidence="2">AM327</strain>
    </source>
</reference>
<feature type="transmembrane region" description="Helical" evidence="1">
    <location>
        <begin position="106"/>
        <end position="126"/>
    </location>
</feature>
<feature type="transmembrane region" description="Helical" evidence="1">
    <location>
        <begin position="26"/>
        <end position="44"/>
    </location>
</feature>
<feature type="transmembrane region" description="Helical" evidence="1">
    <location>
        <begin position="163"/>
        <end position="180"/>
    </location>
</feature>
<organism evidence="2 3">
    <name type="scientific">Neptunitalea chrysea</name>
    <dbReference type="NCBI Taxonomy" id="1647581"/>
    <lineage>
        <taxon>Bacteria</taxon>
        <taxon>Pseudomonadati</taxon>
        <taxon>Bacteroidota</taxon>
        <taxon>Flavobacteriia</taxon>
        <taxon>Flavobacteriales</taxon>
        <taxon>Flavobacteriaceae</taxon>
        <taxon>Neptunitalea</taxon>
    </lineage>
</organism>
<evidence type="ECO:0000313" key="2">
    <source>
        <dbReference type="EMBL" id="GLB53218.1"/>
    </source>
</evidence>
<feature type="transmembrane region" description="Helical" evidence="1">
    <location>
        <begin position="192"/>
        <end position="211"/>
    </location>
</feature>
<dbReference type="AlphaFoldDB" id="A0A9W6B8Y1"/>